<evidence type="ECO:0000313" key="1">
    <source>
        <dbReference type="EMBL" id="KKP70019.1"/>
    </source>
</evidence>
<dbReference type="Proteomes" id="UP000034581">
    <property type="component" value="Unassembled WGS sequence"/>
</dbReference>
<comment type="caution">
    <text evidence="1">The sequence shown here is derived from an EMBL/GenBank/DDBJ whole genome shotgun (WGS) entry which is preliminary data.</text>
</comment>
<protein>
    <submittedName>
        <fullName evidence="1">Uncharacterized protein</fullName>
    </submittedName>
</protein>
<name>A0A0G0BKI8_UNCC3</name>
<dbReference type="EMBL" id="LBQB01000002">
    <property type="protein sequence ID" value="KKP70019.1"/>
    <property type="molecule type" value="Genomic_DNA"/>
</dbReference>
<evidence type="ECO:0000313" key="2">
    <source>
        <dbReference type="Proteomes" id="UP000034581"/>
    </source>
</evidence>
<dbReference type="STRING" id="1618350.UR67_C0002G0139"/>
<sequence>MGLSKQAVSDFKSAYFKRYGKVISDTEAQEKGLELLTFFKIIYKPIRTSSNNDWKQIGGKNE</sequence>
<proteinExistence type="predicted"/>
<reference evidence="1 2" key="1">
    <citation type="journal article" date="2015" name="Nature">
        <title>rRNA introns, odd ribosomes, and small enigmatic genomes across a large radiation of phyla.</title>
        <authorList>
            <person name="Brown C.T."/>
            <person name="Hug L.A."/>
            <person name="Thomas B.C."/>
            <person name="Sharon I."/>
            <person name="Castelle C.J."/>
            <person name="Singh A."/>
            <person name="Wilkins M.J."/>
            <person name="Williams K.H."/>
            <person name="Banfield J.F."/>
        </authorList>
    </citation>
    <scope>NUCLEOTIDE SEQUENCE [LARGE SCALE GENOMIC DNA]</scope>
</reference>
<organism evidence="1 2">
    <name type="scientific">candidate division CPR3 bacterium GW2011_GWF2_35_18</name>
    <dbReference type="NCBI Taxonomy" id="1618350"/>
    <lineage>
        <taxon>Bacteria</taxon>
        <taxon>Bacteria division CPR3</taxon>
    </lineage>
</organism>
<accession>A0A0G0BKI8</accession>
<gene>
    <name evidence="1" type="ORF">UR67_C0002G0139</name>
</gene>
<dbReference type="AlphaFoldDB" id="A0A0G0BKI8"/>